<proteinExistence type="predicted"/>
<accession>A0A4V2SV25</accession>
<dbReference type="AlphaFoldDB" id="A0A4V2SV25"/>
<comment type="caution">
    <text evidence="1">The sequence shown here is derived from an EMBL/GenBank/DDBJ whole genome shotgun (WGS) entry which is preliminary data.</text>
</comment>
<evidence type="ECO:0000313" key="1">
    <source>
        <dbReference type="EMBL" id="TCP56406.1"/>
    </source>
</evidence>
<protein>
    <submittedName>
        <fullName evidence="1">Nucleotidyltransferase AbiEii toxin of type IV toxin-antitoxin system</fullName>
    </submittedName>
</protein>
<organism evidence="1 2">
    <name type="scientific">Tamaricihabitans halophyticus</name>
    <dbReference type="NCBI Taxonomy" id="1262583"/>
    <lineage>
        <taxon>Bacteria</taxon>
        <taxon>Bacillati</taxon>
        <taxon>Actinomycetota</taxon>
        <taxon>Actinomycetes</taxon>
        <taxon>Pseudonocardiales</taxon>
        <taxon>Pseudonocardiaceae</taxon>
        <taxon>Tamaricihabitans</taxon>
    </lineage>
</organism>
<gene>
    <name evidence="1" type="ORF">EV191_101349</name>
</gene>
<dbReference type="OrthoDB" id="4084402at2"/>
<dbReference type="Pfam" id="PF08843">
    <property type="entry name" value="AbiEii"/>
    <property type="match status" value="1"/>
</dbReference>
<keyword evidence="2" id="KW-1185">Reference proteome</keyword>
<dbReference type="GO" id="GO:0016740">
    <property type="term" value="F:transferase activity"/>
    <property type="evidence" value="ECO:0007669"/>
    <property type="project" value="UniProtKB-KW"/>
</dbReference>
<name>A0A4V2SV25_9PSEU</name>
<evidence type="ECO:0000313" key="2">
    <source>
        <dbReference type="Proteomes" id="UP000294911"/>
    </source>
</evidence>
<keyword evidence="1" id="KW-0808">Transferase</keyword>
<reference evidence="1 2" key="1">
    <citation type="submission" date="2019-03" db="EMBL/GenBank/DDBJ databases">
        <title>Genomic Encyclopedia of Type Strains, Phase IV (KMG-IV): sequencing the most valuable type-strain genomes for metagenomic binning, comparative biology and taxonomic classification.</title>
        <authorList>
            <person name="Goeker M."/>
        </authorList>
    </citation>
    <scope>NUCLEOTIDE SEQUENCE [LARGE SCALE GENOMIC DNA]</scope>
    <source>
        <strain evidence="1 2">DSM 45765</strain>
    </source>
</reference>
<dbReference type="RefSeq" id="WP_132875010.1">
    <property type="nucleotide sequence ID" value="NZ_SLXQ01000001.1"/>
</dbReference>
<sequence length="288" mass="31602">MNAHNDRQRAVNDRIRIAAATQRIDANRLRRSLVFHRLLARLGPHGFVLKGGFCLEVRLSHAARATRDVDLVGSIANTTDPEHMLDTLDELLETAGDDGSDGFTFDVGRPVRLRDEGTKDNAWRVSVTARLDGAEFERVKLDVVGQLNEVKGATEPLHVPPPVSIPGLAEVVIEAVDVYQHAAEKFHAYARTYAHDRPSSRVKDLVDLVLLIESELLSDTARIGERLKIVHAERDNAPPAPELPKPPGDWARPYAALAVDLGVTAATTDTAYELIADSYAAAWRAMTS</sequence>
<dbReference type="EMBL" id="SLXQ01000001">
    <property type="protein sequence ID" value="TCP56406.1"/>
    <property type="molecule type" value="Genomic_DNA"/>
</dbReference>
<dbReference type="Proteomes" id="UP000294911">
    <property type="component" value="Unassembled WGS sequence"/>
</dbReference>
<dbReference type="InterPro" id="IPR014942">
    <property type="entry name" value="AbiEii"/>
</dbReference>